<protein>
    <recommendedName>
        <fullName evidence="3">SHS2 domain-containing protein</fullName>
    </recommendedName>
</protein>
<comment type="caution">
    <text evidence="1">The sequence shown here is derived from an EMBL/GenBank/DDBJ whole genome shotgun (WGS) entry which is preliminary data.</text>
</comment>
<name>A0A1F6VQT9_9BACT</name>
<dbReference type="AlphaFoldDB" id="A0A1F6VQT9"/>
<dbReference type="Gene3D" id="3.30.1490.300">
    <property type="match status" value="1"/>
</dbReference>
<evidence type="ECO:0000313" key="2">
    <source>
        <dbReference type="Proteomes" id="UP000179686"/>
    </source>
</evidence>
<dbReference type="PIRSF" id="PIRSF019169">
    <property type="entry name" value="PilM"/>
    <property type="match status" value="1"/>
</dbReference>
<dbReference type="Gene3D" id="3.30.420.40">
    <property type="match status" value="2"/>
</dbReference>
<gene>
    <name evidence="1" type="ORF">A3J61_01720</name>
</gene>
<dbReference type="SUPFAM" id="SSF53067">
    <property type="entry name" value="Actin-like ATPase domain"/>
    <property type="match status" value="2"/>
</dbReference>
<dbReference type="PANTHER" id="PTHR32432:SF3">
    <property type="entry name" value="ETHANOLAMINE UTILIZATION PROTEIN EUTJ"/>
    <property type="match status" value="1"/>
</dbReference>
<dbReference type="InterPro" id="IPR050696">
    <property type="entry name" value="FtsA/MreB"/>
</dbReference>
<dbReference type="STRING" id="1801752.A3J61_01720"/>
<accession>A0A1F6VQT9</accession>
<dbReference type="Pfam" id="PF11104">
    <property type="entry name" value="PilM_2"/>
    <property type="match status" value="1"/>
</dbReference>
<dbReference type="Proteomes" id="UP000179686">
    <property type="component" value="Unassembled WGS sequence"/>
</dbReference>
<evidence type="ECO:0000313" key="1">
    <source>
        <dbReference type="EMBL" id="OGI71936.1"/>
    </source>
</evidence>
<evidence type="ECO:0008006" key="3">
    <source>
        <dbReference type="Google" id="ProtNLM"/>
    </source>
</evidence>
<organism evidence="1 2">
    <name type="scientific">Candidatus Nomurabacteria bacterium RIFCSPHIGHO2_02_FULL_38_15</name>
    <dbReference type="NCBI Taxonomy" id="1801752"/>
    <lineage>
        <taxon>Bacteria</taxon>
        <taxon>Candidatus Nomuraibacteriota</taxon>
    </lineage>
</organism>
<reference evidence="1 2" key="1">
    <citation type="journal article" date="2016" name="Nat. Commun.">
        <title>Thousands of microbial genomes shed light on interconnected biogeochemical processes in an aquifer system.</title>
        <authorList>
            <person name="Anantharaman K."/>
            <person name="Brown C.T."/>
            <person name="Hug L.A."/>
            <person name="Sharon I."/>
            <person name="Castelle C.J."/>
            <person name="Probst A.J."/>
            <person name="Thomas B.C."/>
            <person name="Singh A."/>
            <person name="Wilkins M.J."/>
            <person name="Karaoz U."/>
            <person name="Brodie E.L."/>
            <person name="Williams K.H."/>
            <person name="Hubbard S.S."/>
            <person name="Banfield J.F."/>
        </authorList>
    </citation>
    <scope>NUCLEOTIDE SEQUENCE [LARGE SCALE GENOMIC DNA]</scope>
</reference>
<dbReference type="InterPro" id="IPR043129">
    <property type="entry name" value="ATPase_NBD"/>
</dbReference>
<dbReference type="InterPro" id="IPR005883">
    <property type="entry name" value="PilM"/>
</dbReference>
<proteinExistence type="predicted"/>
<dbReference type="PANTHER" id="PTHR32432">
    <property type="entry name" value="CELL DIVISION PROTEIN FTSA-RELATED"/>
    <property type="match status" value="1"/>
</dbReference>
<dbReference type="CDD" id="cd24049">
    <property type="entry name" value="ASKHA_NBD_PilM"/>
    <property type="match status" value="1"/>
</dbReference>
<sequence length="352" mass="39493">MNFASIFPIPKYLTLSAVGLDISDRSIRILGLKNTRNGLEVFTYGQELIEEGILSQGKIIQPELLKNYLIKIKKQYGIEFARVSLSEEQVYLFNLEIPKMEPSEIRTSVELQLEDHILISAAESYMDYNIISQNAKTYLLQVAAIPIKIVDQYFGIFDEVGIVPTCLELESQALVRAIIPKKDKITYMVVDYGSSRTGMSFVQDGVIVYTTTVPLGGIDQTNKIKDALKITYEEAEKMKRQFGILSNTSNVYDIILPSVSALRDEIYKHFIYWNTHKEEGGIEHHSVSKIILCGGTSNLPGLTDYLSASMQMPVELANVWSNVTDFSKYIPPINREESVAYATAIGLALGHL</sequence>
<dbReference type="EMBL" id="MFUC01000015">
    <property type="protein sequence ID" value="OGI71936.1"/>
    <property type="molecule type" value="Genomic_DNA"/>
</dbReference>